<dbReference type="AlphaFoldDB" id="A0A3R6G7Y8"/>
<dbReference type="RefSeq" id="WP_118929694.1">
    <property type="nucleotide sequence ID" value="NZ_QSKW01000002.1"/>
</dbReference>
<accession>A0A3R6G7Y8</accession>
<comment type="caution">
    <text evidence="3">The sequence shown here is derived from an EMBL/GenBank/DDBJ whole genome shotgun (WGS) entry which is preliminary data.</text>
</comment>
<reference evidence="3 4" key="1">
    <citation type="submission" date="2018-08" db="EMBL/GenBank/DDBJ databases">
        <title>A genome reference for cultivated species of the human gut microbiota.</title>
        <authorList>
            <person name="Zou Y."/>
            <person name="Xue W."/>
            <person name="Luo G."/>
        </authorList>
    </citation>
    <scope>NUCLEOTIDE SEQUENCE [LARGE SCALE GENOMIC DNA]</scope>
    <source>
        <strain evidence="3 4">AM27-11</strain>
    </source>
</reference>
<organism evidence="3 4">
    <name type="scientific">Roseburia inulinivorans</name>
    <dbReference type="NCBI Taxonomy" id="360807"/>
    <lineage>
        <taxon>Bacteria</taxon>
        <taxon>Bacillati</taxon>
        <taxon>Bacillota</taxon>
        <taxon>Clostridia</taxon>
        <taxon>Lachnospirales</taxon>
        <taxon>Lachnospiraceae</taxon>
        <taxon>Roseburia</taxon>
    </lineage>
</organism>
<sequence>MQKKYFLMDAELENTKGDFFNSNDLKKNIFKILDNNRTPYNIAVIGKWGLGKSSLINMVKSELENKADYKVIQINAWKYEKEALARVFLRQILLELGEKKDKKTTAEMFNDEIKECLSARSKNSKEGAEEKNTIWGVLFSFLRKNWLFVLCVFALSVILYGIYKCVALHLLEKWNGMQYFVMNVFTGYCRNVGVVLILPIFLSLLTMAVERLKNMENSVGVTYPAPGVEDYEILLERKMQLHKKEKIVVILDDLDRLSAKKMVEALDAIKVFINYSNFVFIVPFDDDILKNAMRDEKIQNEMGVLDKLFQYKIYLPPIYPDNIKDYAANICKENLKDFMDDYCSGNYSEVDRIIRNIIIHPEVETPRQVKKLVNTFVNNQMIGMEREKGGKVEKGFASSVEGMRMIAKLSVLQADFKDFYDLMLVYPNAMELVVAANNDRQLIPKLPVEIKELLKVYKIEVVDQTEWHIDKANTPLINFLTHTVQYKVNTIESYLYMTMDDIAIKAGSKKQQEFLKMVTSGNMTGAMEAYKETPEVFESATRLLKRTSDNEEVKHIVCVLIYMFKDINAENLAAALDAINIRAQEFAEKLTNEDEKQIDFDKLMYGYEASRFSSDYLKIVEASIKSSSEEQVFLKLQAYMDHIEWFKENILEEILRHITWVLENNLIKPSEFWILSKKYTGPRKEWSEAYYRYLIQNVIEEDNRDTEMFTEIPEAFGLCATKENASGLWRLLEPVYDEDALAKLFLNIVVADKEKFIPNIDISKVIDKQIITDNVDFDNVNKLILERDYEPDDIEAYINFINSQSDRGVAAELILAYKKEHGAEEIQPAVLACMREVMANPNIECAGNFGRLIELCDKETRTELVSEFNLATKYNSSSQYEYPQLQKLYEVFANKYWEDAKPVISRMYDYVMQINVHPKFADLVVDYTSACYNWFDDNMKDAYLEVLKDFAGNADLTSSAIKGLVQLPNMLLEKEFVEIEKLLSPVIDDENCYDICKFYKKNEDYINTANKNLKGYIEANINVIKCGLDDGKRRWALQNLRRKYIRIGDEYFKDVFNATQNADSDVVKSANQLLAYYLDNYEKDRMAKNAIWMLKHEATAFADSIINSCKVADCAQIADYILSNQGVFDVTDILALLGYIHRNPGRKMQHNTYRLLSVACEKCSDTSERKACVEYMSLMTKKERGVDGKFYPEMLEKMMAVEADDDLREEMRRLEKKIRK</sequence>
<keyword evidence="1" id="KW-0472">Membrane</keyword>
<evidence type="ECO:0000259" key="2">
    <source>
        <dbReference type="Pfam" id="PF07693"/>
    </source>
</evidence>
<proteinExistence type="predicted"/>
<dbReference type="InterPro" id="IPR027417">
    <property type="entry name" value="P-loop_NTPase"/>
</dbReference>
<dbReference type="InterPro" id="IPR052754">
    <property type="entry name" value="NTPase_KAP_P-loop"/>
</dbReference>
<dbReference type="Proteomes" id="UP000286271">
    <property type="component" value="Unassembled WGS sequence"/>
</dbReference>
<feature type="transmembrane region" description="Helical" evidence="1">
    <location>
        <begin position="191"/>
        <end position="209"/>
    </location>
</feature>
<dbReference type="PANTHER" id="PTHR22674:SF6">
    <property type="entry name" value="NTPASE KAP FAMILY P-LOOP DOMAIN-CONTAINING PROTEIN 1"/>
    <property type="match status" value="1"/>
</dbReference>
<name>A0A3R6G7Y8_9FIRM</name>
<dbReference type="Pfam" id="PF07693">
    <property type="entry name" value="KAP_NTPase"/>
    <property type="match status" value="1"/>
</dbReference>
<keyword evidence="1" id="KW-0812">Transmembrane</keyword>
<dbReference type="SUPFAM" id="SSF52540">
    <property type="entry name" value="P-loop containing nucleoside triphosphate hydrolases"/>
    <property type="match status" value="1"/>
</dbReference>
<evidence type="ECO:0000256" key="1">
    <source>
        <dbReference type="SAM" id="Phobius"/>
    </source>
</evidence>
<dbReference type="Gene3D" id="3.40.50.300">
    <property type="entry name" value="P-loop containing nucleotide triphosphate hydrolases"/>
    <property type="match status" value="1"/>
</dbReference>
<keyword evidence="1" id="KW-1133">Transmembrane helix</keyword>
<gene>
    <name evidence="3" type="ORF">DW707_02075</name>
</gene>
<feature type="domain" description="KAP NTPase" evidence="2">
    <location>
        <begin position="27"/>
        <end position="379"/>
    </location>
</feature>
<evidence type="ECO:0000313" key="4">
    <source>
        <dbReference type="Proteomes" id="UP000286271"/>
    </source>
</evidence>
<evidence type="ECO:0000313" key="3">
    <source>
        <dbReference type="EMBL" id="RHF00016.1"/>
    </source>
</evidence>
<protein>
    <recommendedName>
        <fullName evidence="2">KAP NTPase domain-containing protein</fullName>
    </recommendedName>
</protein>
<dbReference type="PANTHER" id="PTHR22674">
    <property type="entry name" value="NTPASE, KAP FAMILY P-LOOP DOMAIN-CONTAINING 1"/>
    <property type="match status" value="1"/>
</dbReference>
<dbReference type="EMBL" id="QSKW01000002">
    <property type="protein sequence ID" value="RHF00016.1"/>
    <property type="molecule type" value="Genomic_DNA"/>
</dbReference>
<feature type="transmembrane region" description="Helical" evidence="1">
    <location>
        <begin position="146"/>
        <end position="171"/>
    </location>
</feature>
<dbReference type="InterPro" id="IPR011646">
    <property type="entry name" value="KAP_P-loop"/>
</dbReference>